<evidence type="ECO:0000259" key="2">
    <source>
        <dbReference type="SMART" id="SM00047"/>
    </source>
</evidence>
<dbReference type="RefSeq" id="WP_115091486.1">
    <property type="nucleotide sequence ID" value="NZ_CP068107.1"/>
</dbReference>
<dbReference type="Gene3D" id="1.10.530.10">
    <property type="match status" value="1"/>
</dbReference>
<dbReference type="AlphaFoldDB" id="A0A378RQK5"/>
<name>A0A378RQK5_MYROD</name>
<proteinExistence type="predicted"/>
<dbReference type="Proteomes" id="UP000255024">
    <property type="component" value="Unassembled WGS sequence"/>
</dbReference>
<organism evidence="3 4">
    <name type="scientific">Myroides odoratus</name>
    <name type="common">Flavobacterium odoratum</name>
    <dbReference type="NCBI Taxonomy" id="256"/>
    <lineage>
        <taxon>Bacteria</taxon>
        <taxon>Pseudomonadati</taxon>
        <taxon>Bacteroidota</taxon>
        <taxon>Flavobacteriia</taxon>
        <taxon>Flavobacteriales</taxon>
        <taxon>Flavobacteriaceae</taxon>
        <taxon>Myroides</taxon>
    </lineage>
</organism>
<dbReference type="InterPro" id="IPR002901">
    <property type="entry name" value="MGlyc_endo_b_GlcNAc-like_dom"/>
</dbReference>
<dbReference type="EC" id="3.2.1.-" evidence="3"/>
<keyword evidence="1 3" id="KW-0378">Hydrolase</keyword>
<dbReference type="GO" id="GO:0016798">
    <property type="term" value="F:hydrolase activity, acting on glycosyl bonds"/>
    <property type="evidence" value="ECO:0007669"/>
    <property type="project" value="UniProtKB-KW"/>
</dbReference>
<accession>A0A378RQK5</accession>
<dbReference type="EMBL" id="UGQL01000001">
    <property type="protein sequence ID" value="STZ28571.1"/>
    <property type="molecule type" value="Genomic_DNA"/>
</dbReference>
<dbReference type="PANTHER" id="PTHR33308:SF9">
    <property type="entry name" value="PEPTIDOGLYCAN HYDROLASE FLGJ"/>
    <property type="match status" value="1"/>
</dbReference>
<dbReference type="GO" id="GO:0004040">
    <property type="term" value="F:amidase activity"/>
    <property type="evidence" value="ECO:0007669"/>
    <property type="project" value="InterPro"/>
</dbReference>
<feature type="domain" description="Mannosyl-glycoprotein endo-beta-N-acetylglucosamidase-like" evidence="2">
    <location>
        <begin position="11"/>
        <end position="174"/>
    </location>
</feature>
<dbReference type="SMART" id="SM00047">
    <property type="entry name" value="LYZ2"/>
    <property type="match status" value="1"/>
</dbReference>
<evidence type="ECO:0000256" key="1">
    <source>
        <dbReference type="ARBA" id="ARBA00022801"/>
    </source>
</evidence>
<dbReference type="Pfam" id="PF01832">
    <property type="entry name" value="Glucosaminidase"/>
    <property type="match status" value="1"/>
</dbReference>
<evidence type="ECO:0000313" key="3">
    <source>
        <dbReference type="EMBL" id="STZ28571.1"/>
    </source>
</evidence>
<keyword evidence="3" id="KW-0326">Glycosidase</keyword>
<keyword evidence="4" id="KW-1185">Reference proteome</keyword>
<dbReference type="PANTHER" id="PTHR33308">
    <property type="entry name" value="PEPTIDOGLYCAN HYDROLASE FLGJ"/>
    <property type="match status" value="1"/>
</dbReference>
<dbReference type="InterPro" id="IPR051056">
    <property type="entry name" value="Glycosyl_Hydrolase_73"/>
</dbReference>
<reference evidence="3 4" key="1">
    <citation type="submission" date="2018-06" db="EMBL/GenBank/DDBJ databases">
        <authorList>
            <consortium name="Pathogen Informatics"/>
            <person name="Doyle S."/>
        </authorList>
    </citation>
    <scope>NUCLEOTIDE SEQUENCE [LARGE SCALE GENOMIC DNA]</scope>
    <source>
        <strain evidence="3 4">NCTC11179</strain>
    </source>
</reference>
<evidence type="ECO:0000313" key="4">
    <source>
        <dbReference type="Proteomes" id="UP000255024"/>
    </source>
</evidence>
<protein>
    <submittedName>
        <fullName evidence="3">Peptidoglycan hydrolase flgJ</fullName>
        <ecNumber evidence="3">3.2.1.-</ecNumber>
    </submittedName>
</protein>
<sequence>MKEINFEVFEALSLDNASIFVNQYKAAAKEIEKQTGLSYIAILVQAALESGWGLKVVGNNFFGIKWTGKGEKQLVTTTEILWSANVQFPVVLSMTKRADGKYVYKVKDYFRKYDTPEQSFQDHALFFQENKRYAKAWEVRGDYNRFFEEIAEAGYATADNYADYLKSVAKSVIKRL</sequence>
<gene>
    <name evidence="3" type="primary">flgJ</name>
    <name evidence="3" type="ORF">NCTC11179_02122</name>
</gene>